<name>A0A8I0MZD3_9GAMM</name>
<evidence type="ECO:0000313" key="1">
    <source>
        <dbReference type="EMBL" id="MBE0348026.1"/>
    </source>
</evidence>
<dbReference type="RefSeq" id="WP_147389760.1">
    <property type="nucleotide sequence ID" value="NZ_AQHF01000030.1"/>
</dbReference>
<proteinExistence type="predicted"/>
<dbReference type="EMBL" id="AQHF01000030">
    <property type="protein sequence ID" value="MBE0348026.1"/>
    <property type="molecule type" value="Genomic_DNA"/>
</dbReference>
<accession>A0A8I0MZD3</accession>
<reference evidence="1 2" key="1">
    <citation type="submission" date="2015-06" db="EMBL/GenBank/DDBJ databases">
        <title>Genome sequence of Pseudoalteromonas peptidolytica.</title>
        <authorList>
            <person name="Xie B.-B."/>
            <person name="Rong J.-C."/>
            <person name="Qin Q.-L."/>
            <person name="Zhang Y.-Z."/>
        </authorList>
    </citation>
    <scope>NUCLEOTIDE SEQUENCE [LARGE SCALE GENOMIC DNA]</scope>
    <source>
        <strain evidence="1 2">F12-50-A1</strain>
    </source>
</reference>
<protein>
    <recommendedName>
        <fullName evidence="3">Lipoprotein</fullName>
    </recommendedName>
</protein>
<dbReference type="AlphaFoldDB" id="A0A8I0MZD3"/>
<dbReference type="PROSITE" id="PS51257">
    <property type="entry name" value="PROKAR_LIPOPROTEIN"/>
    <property type="match status" value="1"/>
</dbReference>
<dbReference type="Proteomes" id="UP000660708">
    <property type="component" value="Unassembled WGS sequence"/>
</dbReference>
<sequence length="124" mass="14172">MPKLSLRPSALKLSSLTVGVALLSACQYTQVPKGEAEKHYDFDHKVHYEQITYSDTYFKLAIKPDSYAHFRQQSVFLLRHAKRLCQGAHPQVTLLSGVQDFDRLPLEPRPYQNDLAVEIKCVAR</sequence>
<organism evidence="1 2">
    <name type="scientific">Pseudoalteromonas peptidolytica F12-50-A1</name>
    <dbReference type="NCBI Taxonomy" id="1315280"/>
    <lineage>
        <taxon>Bacteria</taxon>
        <taxon>Pseudomonadati</taxon>
        <taxon>Pseudomonadota</taxon>
        <taxon>Gammaproteobacteria</taxon>
        <taxon>Alteromonadales</taxon>
        <taxon>Pseudoalteromonadaceae</taxon>
        <taxon>Pseudoalteromonas</taxon>
    </lineage>
</organism>
<evidence type="ECO:0000313" key="2">
    <source>
        <dbReference type="Proteomes" id="UP000660708"/>
    </source>
</evidence>
<evidence type="ECO:0008006" key="3">
    <source>
        <dbReference type="Google" id="ProtNLM"/>
    </source>
</evidence>
<keyword evidence="2" id="KW-1185">Reference proteome</keyword>
<gene>
    <name evidence="1" type="ORF">PPEP_a3116</name>
</gene>
<comment type="caution">
    <text evidence="1">The sequence shown here is derived from an EMBL/GenBank/DDBJ whole genome shotgun (WGS) entry which is preliminary data.</text>
</comment>